<dbReference type="Proteomes" id="UP000033966">
    <property type="component" value="Unassembled WGS sequence"/>
</dbReference>
<organism evidence="1 2">
    <name type="scientific">Candidatus Jorgensenbacteria bacterium GW2011_GWA2_45_13</name>
    <dbReference type="NCBI Taxonomy" id="1618662"/>
    <lineage>
        <taxon>Bacteria</taxon>
        <taxon>Candidatus Joergenseniibacteriota</taxon>
    </lineage>
</organism>
<evidence type="ECO:0000313" key="2">
    <source>
        <dbReference type="Proteomes" id="UP000033966"/>
    </source>
</evidence>
<comment type="caution">
    <text evidence="1">The sequence shown here is derived from an EMBL/GenBank/DDBJ whole genome shotgun (WGS) entry which is preliminary data.</text>
</comment>
<accession>A0A0G1L5Q6</accession>
<dbReference type="SUPFAM" id="SSF56672">
    <property type="entry name" value="DNA/RNA polymerases"/>
    <property type="match status" value="1"/>
</dbReference>
<dbReference type="EMBL" id="LCKF01000014">
    <property type="protein sequence ID" value="KKT91306.1"/>
    <property type="molecule type" value="Genomic_DNA"/>
</dbReference>
<protein>
    <recommendedName>
        <fullName evidence="3">RNA-directed DNA polymerase (Reverse transcriptase)</fullName>
    </recommendedName>
</protein>
<dbReference type="AlphaFoldDB" id="A0A0G1L5Q6"/>
<dbReference type="InterPro" id="IPR043502">
    <property type="entry name" value="DNA/RNA_pol_sf"/>
</dbReference>
<proteinExistence type="predicted"/>
<sequence length="165" mass="19084">MTLSCAGAFAGNMQTYNHLYERLCGYDNLFLAFLKAKKRKAKKAYVLEFEKNLANNLYGLQWELLTSTYAPRPHTTFTVRDPKTRKISASHFRDRVVHHAVCNIIESIFEKRFIHDTFANRRGKGTSAALKRFSYFLCKVIGNGNMTFRERERESQIFTSIGLCP</sequence>
<name>A0A0G1L5Q6_9BACT</name>
<evidence type="ECO:0000313" key="1">
    <source>
        <dbReference type="EMBL" id="KKT91306.1"/>
    </source>
</evidence>
<reference evidence="1 2" key="1">
    <citation type="journal article" date="2015" name="Nature">
        <title>rRNA introns, odd ribosomes, and small enigmatic genomes across a large radiation of phyla.</title>
        <authorList>
            <person name="Brown C.T."/>
            <person name="Hug L.A."/>
            <person name="Thomas B.C."/>
            <person name="Sharon I."/>
            <person name="Castelle C.J."/>
            <person name="Singh A."/>
            <person name="Wilkins M.J."/>
            <person name="Williams K.H."/>
            <person name="Banfield J.F."/>
        </authorList>
    </citation>
    <scope>NUCLEOTIDE SEQUENCE [LARGE SCALE GENOMIC DNA]</scope>
</reference>
<evidence type="ECO:0008006" key="3">
    <source>
        <dbReference type="Google" id="ProtNLM"/>
    </source>
</evidence>
<gene>
    <name evidence="1" type="ORF">UW92_C0014G0006</name>
</gene>